<sequence length="114" mass="13132">MPSLLKYVRLCALSYHNLPLTCLCLEQPRFVHFLLEHISLEYDVSLGICCELIHHCLSFLVLQELDWSQRFYADILGFLALVYGYLVTNDLGLSQTIRHSIVFGCISLMQHDVT</sequence>
<dbReference type="AlphaFoldDB" id="A0A061GR95"/>
<dbReference type="EMBL" id="CM001887">
    <property type="protein sequence ID" value="EOY32375.1"/>
    <property type="molecule type" value="Genomic_DNA"/>
</dbReference>
<name>A0A061GR95_THECC</name>
<reference evidence="1 2" key="1">
    <citation type="journal article" date="2013" name="Genome Biol.">
        <title>The genome sequence of the most widely cultivated cacao type and its use to identify candidate genes regulating pod color.</title>
        <authorList>
            <person name="Motamayor J.C."/>
            <person name="Mockaitis K."/>
            <person name="Schmutz J."/>
            <person name="Haiminen N."/>
            <person name="Iii D.L."/>
            <person name="Cornejo O."/>
            <person name="Findley S.D."/>
            <person name="Zheng P."/>
            <person name="Utro F."/>
            <person name="Royaert S."/>
            <person name="Saski C."/>
            <person name="Jenkins J."/>
            <person name="Podicheti R."/>
            <person name="Zhao M."/>
            <person name="Scheffler B.E."/>
            <person name="Stack J.C."/>
            <person name="Feltus F.A."/>
            <person name="Mustiga G.M."/>
            <person name="Amores F."/>
            <person name="Phillips W."/>
            <person name="Marelli J.P."/>
            <person name="May G.D."/>
            <person name="Shapiro H."/>
            <person name="Ma J."/>
            <person name="Bustamante C.D."/>
            <person name="Schnell R.J."/>
            <person name="Main D."/>
            <person name="Gilbert D."/>
            <person name="Parida L."/>
            <person name="Kuhn D.N."/>
        </authorList>
    </citation>
    <scope>NUCLEOTIDE SEQUENCE [LARGE SCALE GENOMIC DNA]</scope>
    <source>
        <strain evidence="2">cv. Matina 1-6</strain>
    </source>
</reference>
<accession>A0A061GR95</accession>
<dbReference type="Proteomes" id="UP000026915">
    <property type="component" value="Chromosome 9"/>
</dbReference>
<evidence type="ECO:0000313" key="1">
    <source>
        <dbReference type="EMBL" id="EOY32375.1"/>
    </source>
</evidence>
<evidence type="ECO:0000313" key="2">
    <source>
        <dbReference type="Proteomes" id="UP000026915"/>
    </source>
</evidence>
<protein>
    <submittedName>
        <fullName evidence="1">Uncharacterized protein</fullName>
    </submittedName>
</protein>
<gene>
    <name evidence="1" type="ORF">TCM_040251</name>
</gene>
<keyword evidence="2" id="KW-1185">Reference proteome</keyword>
<dbReference type="InParanoid" id="A0A061GR95"/>
<proteinExistence type="predicted"/>
<dbReference type="Gramene" id="EOY32375">
    <property type="protein sequence ID" value="EOY32375"/>
    <property type="gene ID" value="TCM_040251"/>
</dbReference>
<organism evidence="1 2">
    <name type="scientific">Theobroma cacao</name>
    <name type="common">Cacao</name>
    <name type="synonym">Cocoa</name>
    <dbReference type="NCBI Taxonomy" id="3641"/>
    <lineage>
        <taxon>Eukaryota</taxon>
        <taxon>Viridiplantae</taxon>
        <taxon>Streptophyta</taxon>
        <taxon>Embryophyta</taxon>
        <taxon>Tracheophyta</taxon>
        <taxon>Spermatophyta</taxon>
        <taxon>Magnoliopsida</taxon>
        <taxon>eudicotyledons</taxon>
        <taxon>Gunneridae</taxon>
        <taxon>Pentapetalae</taxon>
        <taxon>rosids</taxon>
        <taxon>malvids</taxon>
        <taxon>Malvales</taxon>
        <taxon>Malvaceae</taxon>
        <taxon>Byttnerioideae</taxon>
        <taxon>Theobroma</taxon>
    </lineage>
</organism>
<dbReference type="HOGENOM" id="CLU_2125595_0_0_1"/>